<accession>A0A803NAG4</accession>
<feature type="region of interest" description="Disordered" evidence="1">
    <location>
        <begin position="24"/>
        <end position="49"/>
    </location>
</feature>
<proteinExistence type="predicted"/>
<sequence length="329" mass="37218">MKNEYDRLPMSNFTVAANIAYGEEPPLVPREDQPVVTEDRGGKKNGTSDEMMTGILDRFLAQLTTKLVSAIESVVANALGNGSNGKESNEKSRIPTNEEGNVRSNNGKTHTSKTVTDFEMNRKTNSVSGNKVKDVEYSCSSKDSSVLVVGNCRTRSKTSVVTPMDKRLMTFVCGWKELRDNTLARVGDHYVWMSAKLYTKSLARKEFLGRSKSILMDPSYELMLNLGKKNHEHLAHEIRIIDSLYENPFEEHAAIVQSCNSCGVFMLACIKVCAHRFYRAYDPDKVNTIRQQLFLHDANNEFNEVRDKWYEILPADRRGCRRLNSEITA</sequence>
<reference evidence="2" key="2">
    <citation type="submission" date="2021-03" db="UniProtKB">
        <authorList>
            <consortium name="EnsemblPlants"/>
        </authorList>
    </citation>
    <scope>IDENTIFICATION</scope>
</reference>
<feature type="region of interest" description="Disordered" evidence="1">
    <location>
        <begin position="79"/>
        <end position="112"/>
    </location>
</feature>
<feature type="compositionally biased region" description="Polar residues" evidence="1">
    <location>
        <begin position="94"/>
        <end position="112"/>
    </location>
</feature>
<dbReference type="Proteomes" id="UP000596660">
    <property type="component" value="Unplaced"/>
</dbReference>
<dbReference type="AlphaFoldDB" id="A0A803NAG4"/>
<keyword evidence="3" id="KW-1185">Reference proteome</keyword>
<protein>
    <submittedName>
        <fullName evidence="2">Uncharacterized protein</fullName>
    </submittedName>
</protein>
<dbReference type="Gramene" id="AUR62042984-RA">
    <property type="protein sequence ID" value="AUR62042984-RA:cds"/>
    <property type="gene ID" value="AUR62042984"/>
</dbReference>
<organism evidence="2 3">
    <name type="scientific">Chenopodium quinoa</name>
    <name type="common">Quinoa</name>
    <dbReference type="NCBI Taxonomy" id="63459"/>
    <lineage>
        <taxon>Eukaryota</taxon>
        <taxon>Viridiplantae</taxon>
        <taxon>Streptophyta</taxon>
        <taxon>Embryophyta</taxon>
        <taxon>Tracheophyta</taxon>
        <taxon>Spermatophyta</taxon>
        <taxon>Magnoliopsida</taxon>
        <taxon>eudicotyledons</taxon>
        <taxon>Gunneridae</taxon>
        <taxon>Pentapetalae</taxon>
        <taxon>Caryophyllales</taxon>
        <taxon>Chenopodiaceae</taxon>
        <taxon>Chenopodioideae</taxon>
        <taxon>Atripliceae</taxon>
        <taxon>Chenopodium</taxon>
    </lineage>
</organism>
<feature type="compositionally biased region" description="Basic and acidic residues" evidence="1">
    <location>
        <begin position="29"/>
        <end position="42"/>
    </location>
</feature>
<evidence type="ECO:0000313" key="3">
    <source>
        <dbReference type="Proteomes" id="UP000596660"/>
    </source>
</evidence>
<name>A0A803NAG4_CHEQI</name>
<dbReference type="EnsemblPlants" id="AUR62042984-RA">
    <property type="protein sequence ID" value="AUR62042984-RA:cds"/>
    <property type="gene ID" value="AUR62042984"/>
</dbReference>
<reference evidence="2" key="1">
    <citation type="journal article" date="2017" name="Nature">
        <title>The genome of Chenopodium quinoa.</title>
        <authorList>
            <person name="Jarvis D.E."/>
            <person name="Ho Y.S."/>
            <person name="Lightfoot D.J."/>
            <person name="Schmoeckel S.M."/>
            <person name="Li B."/>
            <person name="Borm T.J.A."/>
            <person name="Ohyanagi H."/>
            <person name="Mineta K."/>
            <person name="Michell C.T."/>
            <person name="Saber N."/>
            <person name="Kharbatia N.M."/>
            <person name="Rupper R.R."/>
            <person name="Sharp A.R."/>
            <person name="Dally N."/>
            <person name="Boughton B.A."/>
            <person name="Woo Y.H."/>
            <person name="Gao G."/>
            <person name="Schijlen E.G.W.M."/>
            <person name="Guo X."/>
            <person name="Momin A.A."/>
            <person name="Negrao S."/>
            <person name="Al-Babili S."/>
            <person name="Gehring C."/>
            <person name="Roessner U."/>
            <person name="Jung C."/>
            <person name="Murphy K."/>
            <person name="Arold S.T."/>
            <person name="Gojobori T."/>
            <person name="van der Linden C.G."/>
            <person name="van Loo E.N."/>
            <person name="Jellen E.N."/>
            <person name="Maughan P.J."/>
            <person name="Tester M."/>
        </authorList>
    </citation>
    <scope>NUCLEOTIDE SEQUENCE [LARGE SCALE GENOMIC DNA]</scope>
    <source>
        <strain evidence="2">cv. PI 614886</strain>
    </source>
</reference>
<evidence type="ECO:0000256" key="1">
    <source>
        <dbReference type="SAM" id="MobiDB-lite"/>
    </source>
</evidence>
<evidence type="ECO:0000313" key="2">
    <source>
        <dbReference type="EnsemblPlants" id="AUR62042984-RA:cds"/>
    </source>
</evidence>